<keyword evidence="11" id="KW-0539">Nucleus</keyword>
<dbReference type="EnsemblMetazoa" id="PPAI010410-RA">
    <property type="protein sequence ID" value="PPAI010410-PA"/>
    <property type="gene ID" value="PPAI010410"/>
</dbReference>
<dbReference type="GO" id="GO:0005634">
    <property type="term" value="C:nucleus"/>
    <property type="evidence" value="ECO:0007669"/>
    <property type="project" value="UniProtKB-SubCell"/>
</dbReference>
<dbReference type="InterPro" id="IPR007641">
    <property type="entry name" value="RNA_pol_Rpb2_7"/>
</dbReference>
<proteinExistence type="inferred from homology"/>
<evidence type="ECO:0000256" key="3">
    <source>
        <dbReference type="ARBA" id="ARBA00012418"/>
    </source>
</evidence>
<evidence type="ECO:0000256" key="4">
    <source>
        <dbReference type="ARBA" id="ARBA00022478"/>
    </source>
</evidence>
<name>A0A1B0DPH4_PHLPP</name>
<dbReference type="GO" id="GO:0000428">
    <property type="term" value="C:DNA-directed RNA polymerase complex"/>
    <property type="evidence" value="ECO:0007669"/>
    <property type="project" value="UniProtKB-KW"/>
</dbReference>
<keyword evidence="4" id="KW-0240">DNA-directed RNA polymerase</keyword>
<feature type="domain" description="DNA-directed RNA polymerase subunit 2 hybrid-binding" evidence="12">
    <location>
        <begin position="54"/>
        <end position="408"/>
    </location>
</feature>
<organism evidence="14 15">
    <name type="scientific">Phlebotomus papatasi</name>
    <name type="common">Sandfly</name>
    <dbReference type="NCBI Taxonomy" id="29031"/>
    <lineage>
        <taxon>Eukaryota</taxon>
        <taxon>Metazoa</taxon>
        <taxon>Ecdysozoa</taxon>
        <taxon>Arthropoda</taxon>
        <taxon>Hexapoda</taxon>
        <taxon>Insecta</taxon>
        <taxon>Pterygota</taxon>
        <taxon>Neoptera</taxon>
        <taxon>Endopterygota</taxon>
        <taxon>Diptera</taxon>
        <taxon>Nematocera</taxon>
        <taxon>Psychodoidea</taxon>
        <taxon>Psychodidae</taxon>
        <taxon>Phlebotomus</taxon>
        <taxon>Phlebotomus</taxon>
    </lineage>
</organism>
<keyword evidence="15" id="KW-1185">Reference proteome</keyword>
<dbReference type="Gene3D" id="2.40.50.150">
    <property type="match status" value="1"/>
</dbReference>
<evidence type="ECO:0000256" key="7">
    <source>
        <dbReference type="ARBA" id="ARBA00022723"/>
    </source>
</evidence>
<dbReference type="GO" id="GO:0003899">
    <property type="term" value="F:DNA-directed RNA polymerase activity"/>
    <property type="evidence" value="ECO:0007669"/>
    <property type="project" value="UniProtKB-EC"/>
</dbReference>
<evidence type="ECO:0000256" key="2">
    <source>
        <dbReference type="ARBA" id="ARBA00006835"/>
    </source>
</evidence>
<evidence type="ECO:0000259" key="13">
    <source>
        <dbReference type="Pfam" id="PF04560"/>
    </source>
</evidence>
<evidence type="ECO:0000256" key="8">
    <source>
        <dbReference type="ARBA" id="ARBA00022771"/>
    </source>
</evidence>
<evidence type="ECO:0000313" key="15">
    <source>
        <dbReference type="Proteomes" id="UP000092462"/>
    </source>
</evidence>
<reference evidence="14" key="1">
    <citation type="submission" date="2022-08" db="UniProtKB">
        <authorList>
            <consortium name="EnsemblMetazoa"/>
        </authorList>
    </citation>
    <scope>IDENTIFICATION</scope>
    <source>
        <strain evidence="14">Israel</strain>
    </source>
</reference>
<dbReference type="GO" id="GO:0032549">
    <property type="term" value="F:ribonucleoside binding"/>
    <property type="evidence" value="ECO:0007669"/>
    <property type="project" value="InterPro"/>
</dbReference>
<dbReference type="PANTHER" id="PTHR20856">
    <property type="entry name" value="DNA-DIRECTED RNA POLYMERASE I SUBUNIT 2"/>
    <property type="match status" value="1"/>
</dbReference>
<dbReference type="InterPro" id="IPR037033">
    <property type="entry name" value="DNA-dir_RNAP_su2_hyb_sf"/>
</dbReference>
<evidence type="ECO:0000256" key="9">
    <source>
        <dbReference type="ARBA" id="ARBA00022833"/>
    </source>
</evidence>
<comment type="subcellular location">
    <subcellularLocation>
        <location evidence="1">Nucleus</location>
    </subcellularLocation>
</comment>
<dbReference type="InterPro" id="IPR007120">
    <property type="entry name" value="DNA-dir_RNAP_su2_dom"/>
</dbReference>
<keyword evidence="9" id="KW-0862">Zinc</keyword>
<sequence>MALFDWTLTCADDGVEYVGTFEQVFMEIAICPEEIYPGVTTHMELSKTAFMSNLANLIPMPDCNQSPRNMYQCQMGKQTMGTPCQNYFLQAATKLYRLQTPSTPLFRPVHHDNIDMDDFAMGTNAIVAVISYTGYDMEDAMIINKAAYERGLAHGSIQKSTFVDLKEADFYFARDPHNPKLAQVLDTDGFPHPGTKLSHKSPFYCYFDTNKAVYETVLYKDKEDCVVDNVRICGGFVNSAPKQACITVRVQRNPSVGDKFASRAGQKGICSQKWPDVDLPFTESGLIPDIVFNPHGFPSRMTIAMMIEMMAGKSGALHGLVHDATPFKFTEKDTAIDYFGRLLEAGGYNYYGTERMYSGTDGRELRADIFFGIVHYQRLRHMVSDKWQVRSTGPVDTLTHQPVKGRKRGGGVRFGEMERDSLIAHGASFLLHDRLFHNSDKVSVIVCRKCGSLLGPIIKVVSRDGAGDLQSAPATCLLCGDGTNIGHIQIPYIFKFLVTQLCSVNINVKLDFTEI</sequence>
<dbReference type="Proteomes" id="UP000092462">
    <property type="component" value="Unassembled WGS sequence"/>
</dbReference>
<keyword evidence="7" id="KW-0479">Metal-binding</keyword>
<protein>
    <recommendedName>
        <fullName evidence="3">DNA-directed RNA polymerase</fullName>
        <ecNumber evidence="3">2.7.7.6</ecNumber>
    </recommendedName>
</protein>
<dbReference type="VEuPathDB" id="VectorBase:PPAI010410"/>
<dbReference type="InterPro" id="IPR007121">
    <property type="entry name" value="RNA_pol_bsu_CS"/>
</dbReference>
<evidence type="ECO:0000256" key="6">
    <source>
        <dbReference type="ARBA" id="ARBA00022695"/>
    </source>
</evidence>
<dbReference type="CDD" id="cd00653">
    <property type="entry name" value="RNA_pol_B_RPB2"/>
    <property type="match status" value="1"/>
</dbReference>
<keyword evidence="10" id="KW-0804">Transcription</keyword>
<evidence type="ECO:0000259" key="12">
    <source>
        <dbReference type="Pfam" id="PF00562"/>
    </source>
</evidence>
<dbReference type="GO" id="GO:0008270">
    <property type="term" value="F:zinc ion binding"/>
    <property type="evidence" value="ECO:0007669"/>
    <property type="project" value="UniProtKB-KW"/>
</dbReference>
<dbReference type="EMBL" id="AJVK01018282">
    <property type="status" value="NOT_ANNOTATED_CDS"/>
    <property type="molecule type" value="Genomic_DNA"/>
</dbReference>
<dbReference type="FunFam" id="3.90.1800.10:FF:000004">
    <property type="entry name" value="DNA-directed RNA polymerase subunit beta"/>
    <property type="match status" value="1"/>
</dbReference>
<keyword evidence="5" id="KW-0808">Transferase</keyword>
<dbReference type="AlphaFoldDB" id="A0A1B0DPH4"/>
<feature type="domain" description="RNA polymerase Rpb2" evidence="13">
    <location>
        <begin position="410"/>
        <end position="510"/>
    </location>
</feature>
<dbReference type="VEuPathDB" id="VectorBase:PPAPM1_004760"/>
<accession>A0A1B0DPH4</accession>
<evidence type="ECO:0000256" key="5">
    <source>
        <dbReference type="ARBA" id="ARBA00022679"/>
    </source>
</evidence>
<evidence type="ECO:0000313" key="14">
    <source>
        <dbReference type="EnsemblMetazoa" id="PPAI010410-PA"/>
    </source>
</evidence>
<dbReference type="GO" id="GO:0003677">
    <property type="term" value="F:DNA binding"/>
    <property type="evidence" value="ECO:0007669"/>
    <property type="project" value="InterPro"/>
</dbReference>
<comment type="similarity">
    <text evidence="2">Belongs to the RNA polymerase beta chain family.</text>
</comment>
<dbReference type="Pfam" id="PF00562">
    <property type="entry name" value="RNA_pol_Rpb2_6"/>
    <property type="match status" value="1"/>
</dbReference>
<dbReference type="FunFam" id="2.40.270.10:FF:000011">
    <property type="entry name" value="DNA-directed RNA polymerase subunit beta"/>
    <property type="match status" value="1"/>
</dbReference>
<dbReference type="Gene3D" id="3.90.1800.10">
    <property type="entry name" value="RNA polymerase alpha subunit dimerisation domain"/>
    <property type="match status" value="1"/>
</dbReference>
<dbReference type="EC" id="2.7.7.6" evidence="3"/>
<keyword evidence="8" id="KW-0863">Zinc-finger</keyword>
<dbReference type="Pfam" id="PF04560">
    <property type="entry name" value="RNA_pol_Rpb2_7"/>
    <property type="match status" value="1"/>
</dbReference>
<evidence type="ECO:0000256" key="10">
    <source>
        <dbReference type="ARBA" id="ARBA00023163"/>
    </source>
</evidence>
<dbReference type="Gene3D" id="2.40.270.10">
    <property type="entry name" value="DNA-directed RNA polymerase, subunit 2, domain 6"/>
    <property type="match status" value="1"/>
</dbReference>
<dbReference type="InterPro" id="IPR015712">
    <property type="entry name" value="DNA-dir_RNA_pol_su2"/>
</dbReference>
<dbReference type="GO" id="GO:0006351">
    <property type="term" value="P:DNA-templated transcription"/>
    <property type="evidence" value="ECO:0007669"/>
    <property type="project" value="InterPro"/>
</dbReference>
<evidence type="ECO:0000256" key="11">
    <source>
        <dbReference type="ARBA" id="ARBA00023242"/>
    </source>
</evidence>
<dbReference type="PROSITE" id="PS01166">
    <property type="entry name" value="RNA_POL_BETA"/>
    <property type="match status" value="1"/>
</dbReference>
<dbReference type="InterPro" id="IPR014724">
    <property type="entry name" value="RNA_pol_RPB2_OB-fold"/>
</dbReference>
<evidence type="ECO:0000256" key="1">
    <source>
        <dbReference type="ARBA" id="ARBA00004123"/>
    </source>
</evidence>
<dbReference type="SUPFAM" id="SSF64484">
    <property type="entry name" value="beta and beta-prime subunits of DNA dependent RNA-polymerase"/>
    <property type="match status" value="1"/>
</dbReference>
<keyword evidence="6" id="KW-0548">Nucleotidyltransferase</keyword>